<dbReference type="AlphaFoldDB" id="A0A5E4Z5G7"/>
<dbReference type="RefSeq" id="WP_150624124.1">
    <property type="nucleotide sequence ID" value="NZ_CABPSM010000024.1"/>
</dbReference>
<protein>
    <submittedName>
        <fullName evidence="1">Uncharacterized protein</fullName>
    </submittedName>
</protein>
<sequence>MTISLKDVKISDELTAGEIKPFVANVKYAQRNDLEIEPVVSNVKYAQRNDEEVMAIAEVI</sequence>
<organism evidence="1 2">
    <name type="scientific">Pandoraea horticolens</name>
    <dbReference type="NCBI Taxonomy" id="2508298"/>
    <lineage>
        <taxon>Bacteria</taxon>
        <taxon>Pseudomonadati</taxon>
        <taxon>Pseudomonadota</taxon>
        <taxon>Betaproteobacteria</taxon>
        <taxon>Burkholderiales</taxon>
        <taxon>Burkholderiaceae</taxon>
        <taxon>Pandoraea</taxon>
    </lineage>
</organism>
<dbReference type="EMBL" id="CABPSM010000024">
    <property type="protein sequence ID" value="VVE55897.1"/>
    <property type="molecule type" value="Genomic_DNA"/>
</dbReference>
<accession>A0A5E4Z5G7</accession>
<name>A0A5E4Z5G7_9BURK</name>
<gene>
    <name evidence="1" type="ORF">PHO31112_05039</name>
</gene>
<dbReference type="Proteomes" id="UP000343317">
    <property type="component" value="Unassembled WGS sequence"/>
</dbReference>
<reference evidence="1 2" key="1">
    <citation type="submission" date="2019-08" db="EMBL/GenBank/DDBJ databases">
        <authorList>
            <person name="Peeters C."/>
        </authorList>
    </citation>
    <scope>NUCLEOTIDE SEQUENCE [LARGE SCALE GENOMIC DNA]</scope>
    <source>
        <strain evidence="1 2">LMG 31112</strain>
    </source>
</reference>
<evidence type="ECO:0000313" key="1">
    <source>
        <dbReference type="EMBL" id="VVE55897.1"/>
    </source>
</evidence>
<proteinExistence type="predicted"/>
<evidence type="ECO:0000313" key="2">
    <source>
        <dbReference type="Proteomes" id="UP000343317"/>
    </source>
</evidence>
<keyword evidence="2" id="KW-1185">Reference proteome</keyword>